<gene>
    <name evidence="2" type="ORF">SAMN05660923_00002</name>
</gene>
<evidence type="ECO:0000256" key="1">
    <source>
        <dbReference type="SAM" id="Phobius"/>
    </source>
</evidence>
<organism evidence="2 3">
    <name type="scientific">Tepidimicrobium xylanilyticum</name>
    <dbReference type="NCBI Taxonomy" id="1123352"/>
    <lineage>
        <taxon>Bacteria</taxon>
        <taxon>Bacillati</taxon>
        <taxon>Bacillota</taxon>
        <taxon>Tissierellia</taxon>
        <taxon>Tissierellales</taxon>
        <taxon>Tepidimicrobiaceae</taxon>
        <taxon>Tepidimicrobium</taxon>
    </lineage>
</organism>
<feature type="transmembrane region" description="Helical" evidence="1">
    <location>
        <begin position="12"/>
        <end position="33"/>
    </location>
</feature>
<evidence type="ECO:0000313" key="2">
    <source>
        <dbReference type="EMBL" id="SDW00190.1"/>
    </source>
</evidence>
<keyword evidence="1" id="KW-0472">Membrane</keyword>
<dbReference type="AlphaFoldDB" id="A0A1H2PZB2"/>
<name>A0A1H2PZB2_9FIRM</name>
<protein>
    <submittedName>
        <fullName evidence="2">Putative spermidine/putrescine transport system permease protein</fullName>
    </submittedName>
</protein>
<evidence type="ECO:0000313" key="3">
    <source>
        <dbReference type="Proteomes" id="UP000198828"/>
    </source>
</evidence>
<sequence length="41" mass="4577">MKLENKLKPYVMILPVMLIIIGIFIVGLSMGFVQSLGHFKG</sequence>
<keyword evidence="3" id="KW-1185">Reference proteome</keyword>
<dbReference type="RefSeq" id="WP_268807600.1">
    <property type="nucleotide sequence ID" value="NZ_FNNG01000001.1"/>
</dbReference>
<dbReference type="Proteomes" id="UP000198828">
    <property type="component" value="Unassembled WGS sequence"/>
</dbReference>
<dbReference type="EMBL" id="FNNG01000001">
    <property type="protein sequence ID" value="SDW00190.1"/>
    <property type="molecule type" value="Genomic_DNA"/>
</dbReference>
<reference evidence="2 3" key="1">
    <citation type="submission" date="2016-10" db="EMBL/GenBank/DDBJ databases">
        <authorList>
            <person name="de Groot N.N."/>
        </authorList>
    </citation>
    <scope>NUCLEOTIDE SEQUENCE [LARGE SCALE GENOMIC DNA]</scope>
    <source>
        <strain evidence="2 3">DSM 23310</strain>
    </source>
</reference>
<accession>A0A1H2PZB2</accession>
<keyword evidence="1" id="KW-1133">Transmembrane helix</keyword>
<keyword evidence="1" id="KW-0812">Transmembrane</keyword>
<proteinExistence type="predicted"/>